<dbReference type="PROSITE" id="PS00455">
    <property type="entry name" value="AMP_BINDING"/>
    <property type="match status" value="1"/>
</dbReference>
<dbReference type="Proteomes" id="UP000025171">
    <property type="component" value="Unassembled WGS sequence"/>
</dbReference>
<dbReference type="InterPro" id="IPR000873">
    <property type="entry name" value="AMP-dep_synth/lig_dom"/>
</dbReference>
<evidence type="ECO:0000256" key="5">
    <source>
        <dbReference type="ARBA" id="ARBA00067668"/>
    </source>
</evidence>
<dbReference type="InterPro" id="IPR045851">
    <property type="entry name" value="AMP-bd_C_sf"/>
</dbReference>
<reference evidence="8 9" key="1">
    <citation type="journal article" date="2014" name="Antonie Van Leeuwenhoek">
        <title>Hyphomonas beringensis sp. nov. and Hyphomonas chukchiensis sp. nov., isolated from surface seawater of the Bering Sea and Chukchi Sea.</title>
        <authorList>
            <person name="Li C."/>
            <person name="Lai Q."/>
            <person name="Li G."/>
            <person name="Dong C."/>
            <person name="Wang J."/>
            <person name="Liao Y."/>
            <person name="Shao Z."/>
        </authorList>
    </citation>
    <scope>NUCLEOTIDE SEQUENCE [LARGE SCALE GENOMIC DNA]</scope>
    <source>
        <strain evidence="8 9">MHS-2</strain>
    </source>
</reference>
<comment type="caution">
    <text evidence="8">The sequence shown here is derived from an EMBL/GenBank/DDBJ whole genome shotgun (WGS) entry which is preliminary data.</text>
</comment>
<evidence type="ECO:0000256" key="2">
    <source>
        <dbReference type="ARBA" id="ARBA00022598"/>
    </source>
</evidence>
<dbReference type="Pfam" id="PF00501">
    <property type="entry name" value="AMP-binding"/>
    <property type="match status" value="1"/>
</dbReference>
<evidence type="ECO:0000259" key="6">
    <source>
        <dbReference type="Pfam" id="PF00501"/>
    </source>
</evidence>
<accession>A0A059FDY4</accession>
<dbReference type="InterPro" id="IPR025110">
    <property type="entry name" value="AMP-bd_C"/>
</dbReference>
<feature type="domain" description="AMP-binding enzyme C-terminal" evidence="7">
    <location>
        <begin position="415"/>
        <end position="492"/>
    </location>
</feature>
<dbReference type="STRING" id="1280950.HJO_15074"/>
<dbReference type="NCBIfam" id="NF004837">
    <property type="entry name" value="PRK06187.1"/>
    <property type="match status" value="1"/>
</dbReference>
<evidence type="ECO:0000259" key="7">
    <source>
        <dbReference type="Pfam" id="PF13193"/>
    </source>
</evidence>
<dbReference type="Gene3D" id="3.40.50.12780">
    <property type="entry name" value="N-terminal domain of ligase-like"/>
    <property type="match status" value="1"/>
</dbReference>
<organism evidence="8 9">
    <name type="scientific">Hyphomonas johnsonii MHS-2</name>
    <dbReference type="NCBI Taxonomy" id="1280950"/>
    <lineage>
        <taxon>Bacteria</taxon>
        <taxon>Pseudomonadati</taxon>
        <taxon>Pseudomonadota</taxon>
        <taxon>Alphaproteobacteria</taxon>
        <taxon>Hyphomonadales</taxon>
        <taxon>Hyphomonadaceae</taxon>
        <taxon>Hyphomonas</taxon>
    </lineage>
</organism>
<dbReference type="eggNOG" id="COG0318">
    <property type="taxonomic scope" value="Bacteria"/>
</dbReference>
<evidence type="ECO:0000313" key="8">
    <source>
        <dbReference type="EMBL" id="KCZ88850.1"/>
    </source>
</evidence>
<dbReference type="OrthoDB" id="6187882at2"/>
<protein>
    <recommendedName>
        <fullName evidence="5">3-methylmercaptopropionyl-CoA ligase</fullName>
        <ecNumber evidence="4">6.2.1.44</ecNumber>
    </recommendedName>
</protein>
<dbReference type="PANTHER" id="PTHR43767">
    <property type="entry name" value="LONG-CHAIN-FATTY-ACID--COA LIGASE"/>
    <property type="match status" value="1"/>
</dbReference>
<keyword evidence="9" id="KW-1185">Reference proteome</keyword>
<dbReference type="FunFam" id="3.30.300.30:FF:000008">
    <property type="entry name" value="2,3-dihydroxybenzoate-AMP ligase"/>
    <property type="match status" value="1"/>
</dbReference>
<dbReference type="EC" id="6.2.1.44" evidence="4"/>
<dbReference type="AlphaFoldDB" id="A0A059FDY4"/>
<evidence type="ECO:0000256" key="1">
    <source>
        <dbReference type="ARBA" id="ARBA00006432"/>
    </source>
</evidence>
<dbReference type="GO" id="GO:0016878">
    <property type="term" value="F:acid-thiol ligase activity"/>
    <property type="evidence" value="ECO:0007669"/>
    <property type="project" value="UniProtKB-ARBA"/>
</dbReference>
<dbReference type="RefSeq" id="WP_035618548.1">
    <property type="nucleotide sequence ID" value="NZ_ARYK01000009.1"/>
</dbReference>
<dbReference type="InterPro" id="IPR020845">
    <property type="entry name" value="AMP-binding_CS"/>
</dbReference>
<proteinExistence type="inferred from homology"/>
<evidence type="ECO:0000256" key="4">
    <source>
        <dbReference type="ARBA" id="ARBA00066616"/>
    </source>
</evidence>
<evidence type="ECO:0000256" key="3">
    <source>
        <dbReference type="ARBA" id="ARBA00051915"/>
    </source>
</evidence>
<dbReference type="PATRIC" id="fig|1280950.3.peg.3026"/>
<dbReference type="SUPFAM" id="SSF56801">
    <property type="entry name" value="Acetyl-CoA synthetase-like"/>
    <property type="match status" value="1"/>
</dbReference>
<sequence length="510" mass="55483">MRITQALVRAATVRSEGVATIDGERTHSWDDILQRVSRIAGALRTIGVAKGDRVAILSNNSDRFFQAYFAIPWAGGVMVPLNTRLAVAELDFQLRDAGVGLLLYGRDFDETARRLKAAGAVTHLLPMDEEQKGSLPYAALNGDRMDECVAERASLAGIFYTGGTTGLPKGVMLSHDNLCTTAMNLMAVIPFDESCVNLHASPMFHLADIGILFCTLSGGTHVFVQRFDGQNLLGAMAEHGVTHCFTVPAIIDQMVQSPLVDTLDLSALRLLGYGGSAMPVSKYVEARARFPAVDFIQGFGQTEMPAATFLSPRAHRDAPDHVLASVGKVCPGYEIRVVDKTGAEVPRGVTGEIVGRGDNVMMGYWNRPEETAQVKRAGWLHTGDAGYMDEAGYIYITDRLKDMIITGAENVYSQEVENALNWHPDIAEAAVIGVPDEKWGERVHAVIVLREGKNAPTAKEVADFCRQHIAGYKCPKSIEIRSEPLPRSAAGKILKGPLRDIYSARTERTT</sequence>
<dbReference type="Gene3D" id="3.30.300.30">
    <property type="match status" value="1"/>
</dbReference>
<keyword evidence="2 8" id="KW-0436">Ligase</keyword>
<dbReference type="Pfam" id="PF13193">
    <property type="entry name" value="AMP-binding_C"/>
    <property type="match status" value="1"/>
</dbReference>
<comment type="similarity">
    <text evidence="1">Belongs to the ATP-dependent AMP-binding enzyme family.</text>
</comment>
<dbReference type="InterPro" id="IPR050237">
    <property type="entry name" value="ATP-dep_AMP-bd_enzyme"/>
</dbReference>
<dbReference type="EMBL" id="ARYK01000009">
    <property type="protein sequence ID" value="KCZ88850.1"/>
    <property type="molecule type" value="Genomic_DNA"/>
</dbReference>
<comment type="catalytic activity">
    <reaction evidence="3">
        <text>3-(methylsulfanyl)propanoate + ATP + CoA = 3-(methylsulfanyl)propanoyl-CoA + AMP + diphosphate</text>
        <dbReference type="Rhea" id="RHEA:43052"/>
        <dbReference type="ChEBI" id="CHEBI:30616"/>
        <dbReference type="ChEBI" id="CHEBI:33019"/>
        <dbReference type="ChEBI" id="CHEBI:49016"/>
        <dbReference type="ChEBI" id="CHEBI:57287"/>
        <dbReference type="ChEBI" id="CHEBI:82815"/>
        <dbReference type="ChEBI" id="CHEBI:456215"/>
        <dbReference type="EC" id="6.2.1.44"/>
    </reaction>
    <physiologicalReaction direction="left-to-right" evidence="3">
        <dbReference type="Rhea" id="RHEA:43053"/>
    </physiologicalReaction>
</comment>
<feature type="domain" description="AMP-dependent synthetase/ligase" evidence="6">
    <location>
        <begin position="9"/>
        <end position="365"/>
    </location>
</feature>
<evidence type="ECO:0000313" key="9">
    <source>
        <dbReference type="Proteomes" id="UP000025171"/>
    </source>
</evidence>
<dbReference type="InterPro" id="IPR042099">
    <property type="entry name" value="ANL_N_sf"/>
</dbReference>
<name>A0A059FDY4_9PROT</name>
<gene>
    <name evidence="8" type="ORF">HJO_15074</name>
</gene>
<dbReference type="PANTHER" id="PTHR43767:SF1">
    <property type="entry name" value="NONRIBOSOMAL PEPTIDE SYNTHASE PES1 (EUROFUNG)-RELATED"/>
    <property type="match status" value="1"/>
</dbReference>